<dbReference type="Proteomes" id="UP001163104">
    <property type="component" value="Chromosome"/>
</dbReference>
<protein>
    <submittedName>
        <fullName evidence="2">Uncharacterized protein</fullName>
    </submittedName>
</protein>
<evidence type="ECO:0000313" key="4">
    <source>
        <dbReference type="Proteomes" id="UP000465778"/>
    </source>
</evidence>
<dbReference type="RefSeq" id="WP_035329991.1">
    <property type="nucleotide sequence ID" value="NZ_CP098323.1"/>
</dbReference>
<evidence type="ECO:0000256" key="1">
    <source>
        <dbReference type="SAM" id="MobiDB-lite"/>
    </source>
</evidence>
<evidence type="ECO:0000313" key="2">
    <source>
        <dbReference type="EMBL" id="KAF0824675.1"/>
    </source>
</evidence>
<organism evidence="2 4">
    <name type="scientific">Cytobacillus firmus</name>
    <name type="common">Bacillus firmus</name>
    <dbReference type="NCBI Taxonomy" id="1399"/>
    <lineage>
        <taxon>Bacteria</taxon>
        <taxon>Bacillati</taxon>
        <taxon>Bacillota</taxon>
        <taxon>Bacilli</taxon>
        <taxon>Bacillales</taxon>
        <taxon>Bacillaceae</taxon>
        <taxon>Cytobacillus</taxon>
    </lineage>
</organism>
<feature type="compositionally biased region" description="Basic and acidic residues" evidence="1">
    <location>
        <begin position="7"/>
        <end position="17"/>
    </location>
</feature>
<reference evidence="2 4" key="1">
    <citation type="journal article" date="2020" name="G3 (Bethesda)">
        <title>Whole Genome Sequencing and Comparative Genomics of Two Nematicidal Bacillus Strains Reveals a Wide Range of Possible Virulence Factors.</title>
        <authorList>
            <person name="Susic N."/>
            <person name="Janezic S."/>
            <person name="Rupnik M."/>
            <person name="Geric Stare B."/>
        </authorList>
    </citation>
    <scope>NUCLEOTIDE SEQUENCE [LARGE SCALE GENOMIC DNA]</scope>
    <source>
        <strain evidence="2 4">I-1582</strain>
    </source>
</reference>
<accession>A0A0J5Z8C5</accession>
<dbReference type="EMBL" id="CP107027">
    <property type="protein sequence ID" value="UYG94603.1"/>
    <property type="molecule type" value="Genomic_DNA"/>
</dbReference>
<proteinExistence type="predicted"/>
<sequence>MNENLDEFLKNQKKGDRAYLGGTRDNRTAPTSDPDYNNRNDTDISPGAEGRKYKG</sequence>
<evidence type="ECO:0000313" key="3">
    <source>
        <dbReference type="EMBL" id="UYG94603.1"/>
    </source>
</evidence>
<dbReference type="GeneID" id="67526586"/>
<dbReference type="Proteomes" id="UP000465778">
    <property type="component" value="Unassembled WGS sequence"/>
</dbReference>
<name>A0A0J5Z8C5_CYTFI</name>
<feature type="region of interest" description="Disordered" evidence="1">
    <location>
        <begin position="1"/>
        <end position="55"/>
    </location>
</feature>
<reference evidence="3" key="2">
    <citation type="submission" date="2022-10" db="EMBL/GenBank/DDBJ databases">
        <title>Mechanism of multi-heavy metal repair in Cytobacillus Firmus M7.</title>
        <authorList>
            <person name="Li X."/>
            <person name="Yu C."/>
        </authorList>
    </citation>
    <scope>NUCLEOTIDE SEQUENCE</scope>
    <source>
        <strain evidence="3">M7</strain>
    </source>
</reference>
<dbReference type="AlphaFoldDB" id="A0A0J5Z8C5"/>
<gene>
    <name evidence="2" type="ORF">KIS1582_1438</name>
    <name evidence="3" type="ORF">OD459_20810</name>
</gene>
<dbReference type="EMBL" id="VDEM01000011">
    <property type="protein sequence ID" value="KAF0824675.1"/>
    <property type="molecule type" value="Genomic_DNA"/>
</dbReference>